<evidence type="ECO:0000313" key="3">
    <source>
        <dbReference type="Proteomes" id="UP001297272"/>
    </source>
</evidence>
<dbReference type="Gene3D" id="3.40.50.360">
    <property type="match status" value="1"/>
</dbReference>
<dbReference type="InterPro" id="IPR005025">
    <property type="entry name" value="FMN_Rdtase-like_dom"/>
</dbReference>
<keyword evidence="3" id="KW-1185">Reference proteome</keyword>
<gene>
    <name evidence="2" type="ORF">JYU29_14565</name>
</gene>
<protein>
    <submittedName>
        <fullName evidence="2">NAD(P)H-dependent oxidoreductase</fullName>
    </submittedName>
</protein>
<dbReference type="SUPFAM" id="SSF52218">
    <property type="entry name" value="Flavoproteins"/>
    <property type="match status" value="1"/>
</dbReference>
<dbReference type="InterPro" id="IPR050712">
    <property type="entry name" value="NAD(P)H-dep_reductase"/>
</dbReference>
<sequence>MTLKLKIIIGSTRPTRLGPKVATWFEGAAREHGKFEVELLDLVDFNLPVFDEPKHPRARDYQHEHTKKWSAAIEPADAFVFVTPEYNYYPPSSLINALDYLVLEWGRKPAAVVSYGGISGGLRATEALRPLLATLNMMPIPQALPVPLFGTMIGDDGVFRPTEPIVQGVKPMLDELAIWADGLQTMRRALS</sequence>
<name>A0ABS5RXY5_9HYPH</name>
<comment type="caution">
    <text evidence="2">The sequence shown here is derived from an EMBL/GenBank/DDBJ whole genome shotgun (WGS) entry which is preliminary data.</text>
</comment>
<dbReference type="Proteomes" id="UP001297272">
    <property type="component" value="Unassembled WGS sequence"/>
</dbReference>
<dbReference type="Pfam" id="PF03358">
    <property type="entry name" value="FMN_red"/>
    <property type="match status" value="1"/>
</dbReference>
<dbReference type="PANTHER" id="PTHR30543:SF21">
    <property type="entry name" value="NAD(P)H-DEPENDENT FMN REDUCTASE LOT6"/>
    <property type="match status" value="1"/>
</dbReference>
<dbReference type="EMBL" id="JAFMNX010000003">
    <property type="protein sequence ID" value="MBS9721911.1"/>
    <property type="molecule type" value="Genomic_DNA"/>
</dbReference>
<dbReference type="PANTHER" id="PTHR30543">
    <property type="entry name" value="CHROMATE REDUCTASE"/>
    <property type="match status" value="1"/>
</dbReference>
<accession>A0ABS5RXY5</accession>
<feature type="domain" description="NADPH-dependent FMN reductase-like" evidence="1">
    <location>
        <begin position="4"/>
        <end position="144"/>
    </location>
</feature>
<evidence type="ECO:0000259" key="1">
    <source>
        <dbReference type="Pfam" id="PF03358"/>
    </source>
</evidence>
<proteinExistence type="predicted"/>
<organism evidence="2 3">
    <name type="scientific">Tianweitania aestuarii</name>
    <dbReference type="NCBI Taxonomy" id="2814886"/>
    <lineage>
        <taxon>Bacteria</taxon>
        <taxon>Pseudomonadati</taxon>
        <taxon>Pseudomonadota</taxon>
        <taxon>Alphaproteobacteria</taxon>
        <taxon>Hyphomicrobiales</taxon>
        <taxon>Phyllobacteriaceae</taxon>
        <taxon>Tianweitania</taxon>
    </lineage>
</organism>
<dbReference type="RefSeq" id="WP_213985516.1">
    <property type="nucleotide sequence ID" value="NZ_JAFMNX010000003.1"/>
</dbReference>
<evidence type="ECO:0000313" key="2">
    <source>
        <dbReference type="EMBL" id="MBS9721911.1"/>
    </source>
</evidence>
<dbReference type="InterPro" id="IPR029039">
    <property type="entry name" value="Flavoprotein-like_sf"/>
</dbReference>
<reference evidence="2 3" key="1">
    <citation type="submission" date="2021-03" db="EMBL/GenBank/DDBJ databases">
        <title>Tianweitania aestuarii sp. nov., isolated from a tidal flat.</title>
        <authorList>
            <person name="Park S."/>
            <person name="Yoon J.-H."/>
        </authorList>
    </citation>
    <scope>NUCLEOTIDE SEQUENCE [LARGE SCALE GENOMIC DNA]</scope>
    <source>
        <strain evidence="2 3">BSSL-BM11</strain>
    </source>
</reference>